<evidence type="ECO:0000313" key="4">
    <source>
        <dbReference type="Proteomes" id="UP000198785"/>
    </source>
</evidence>
<reference evidence="3 4" key="1">
    <citation type="submission" date="2016-10" db="EMBL/GenBank/DDBJ databases">
        <authorList>
            <person name="de Groot N.N."/>
        </authorList>
    </citation>
    <scope>NUCLEOTIDE SEQUENCE [LARGE SCALE GENOMIC DNA]</scope>
    <source>
        <strain evidence="3 4">DSM 22789</strain>
    </source>
</reference>
<feature type="chain" id="PRO_5011442380" evidence="1">
    <location>
        <begin position="21"/>
        <end position="253"/>
    </location>
</feature>
<organism evidence="3 4">
    <name type="scientific">Sphingobacterium wenxiniae</name>
    <dbReference type="NCBI Taxonomy" id="683125"/>
    <lineage>
        <taxon>Bacteria</taxon>
        <taxon>Pseudomonadati</taxon>
        <taxon>Bacteroidota</taxon>
        <taxon>Sphingobacteriia</taxon>
        <taxon>Sphingobacteriales</taxon>
        <taxon>Sphingobacteriaceae</taxon>
        <taxon>Sphingobacterium</taxon>
    </lineage>
</organism>
<evidence type="ECO:0000256" key="1">
    <source>
        <dbReference type="SAM" id="SignalP"/>
    </source>
</evidence>
<dbReference type="InterPro" id="IPR017946">
    <property type="entry name" value="PLC-like_Pdiesterase_TIM-brl"/>
</dbReference>
<dbReference type="SUPFAM" id="SSF51695">
    <property type="entry name" value="PLC-like phosphodiesterases"/>
    <property type="match status" value="1"/>
</dbReference>
<dbReference type="GO" id="GO:0008081">
    <property type="term" value="F:phosphoric diester hydrolase activity"/>
    <property type="evidence" value="ECO:0007669"/>
    <property type="project" value="InterPro"/>
</dbReference>
<feature type="signal peptide" evidence="1">
    <location>
        <begin position="1"/>
        <end position="20"/>
    </location>
</feature>
<gene>
    <name evidence="3" type="ORF">SAMN05660206_103350</name>
</gene>
<accession>A0A1I6RBZ0</accession>
<dbReference type="GO" id="GO:0006629">
    <property type="term" value="P:lipid metabolic process"/>
    <property type="evidence" value="ECO:0007669"/>
    <property type="project" value="InterPro"/>
</dbReference>
<dbReference type="EMBL" id="FOZZ01000003">
    <property type="protein sequence ID" value="SFS62196.1"/>
    <property type="molecule type" value="Genomic_DNA"/>
</dbReference>
<dbReference type="RefSeq" id="WP_093364574.1">
    <property type="nucleotide sequence ID" value="NZ_FOZZ01000003.1"/>
</dbReference>
<dbReference type="Proteomes" id="UP000198785">
    <property type="component" value="Unassembled WGS sequence"/>
</dbReference>
<dbReference type="AlphaFoldDB" id="A0A1I6RBZ0"/>
<dbReference type="InterPro" id="IPR030395">
    <property type="entry name" value="GP_PDE_dom"/>
</dbReference>
<dbReference type="STRING" id="683125.SAMN05660206_103350"/>
<keyword evidence="4" id="KW-1185">Reference proteome</keyword>
<dbReference type="PANTHER" id="PTHR46211:SF1">
    <property type="entry name" value="GLYCEROPHOSPHODIESTER PHOSPHODIESTERASE, CYTOPLASMIC"/>
    <property type="match status" value="1"/>
</dbReference>
<dbReference type="PROSITE" id="PS51704">
    <property type="entry name" value="GP_PDE"/>
    <property type="match status" value="1"/>
</dbReference>
<protein>
    <submittedName>
        <fullName evidence="3">Glycerophosphoryl diester phosphodiesterase</fullName>
    </submittedName>
</protein>
<evidence type="ECO:0000259" key="2">
    <source>
        <dbReference type="PROSITE" id="PS51704"/>
    </source>
</evidence>
<dbReference type="Pfam" id="PF03009">
    <property type="entry name" value="GDPD"/>
    <property type="match status" value="1"/>
</dbReference>
<sequence length="253" mass="28809">MKRTLLLLTLITFCSISSYAQTQMIAHRGAWKNTEVPQNSLASLNKAVEQKAWGSEFDVHLTKDDVLVVTHDNDFYGIDIATATYAELLTKKHPNGEQIPTAEEYLKEGLKQQGTKLIFELKTNRLGKERTLRSVEVAVDLVKSLTAEQQVEYIAFDYDACLHFKKIDPQAKVHYLNSDKSPAELKEAGLDGFDYHLSVLKKNPTWIQEARDLGLKSNVWTVNSEEDLQYFIDSKIDYITTDQPELLNNLLNK</sequence>
<feature type="domain" description="GP-PDE" evidence="2">
    <location>
        <begin position="22"/>
        <end position="251"/>
    </location>
</feature>
<dbReference type="PANTHER" id="PTHR46211">
    <property type="entry name" value="GLYCEROPHOSPHORYL DIESTER PHOSPHODIESTERASE"/>
    <property type="match status" value="1"/>
</dbReference>
<keyword evidence="1" id="KW-0732">Signal</keyword>
<proteinExistence type="predicted"/>
<dbReference type="OrthoDB" id="9776255at2"/>
<dbReference type="Gene3D" id="3.20.20.190">
    <property type="entry name" value="Phosphatidylinositol (PI) phosphodiesterase"/>
    <property type="match status" value="1"/>
</dbReference>
<evidence type="ECO:0000313" key="3">
    <source>
        <dbReference type="EMBL" id="SFS62196.1"/>
    </source>
</evidence>
<name>A0A1I6RBZ0_9SPHI</name>